<dbReference type="RefSeq" id="WP_345058638.1">
    <property type="nucleotide sequence ID" value="NZ_BAABDK010000032.1"/>
</dbReference>
<gene>
    <name evidence="2" type="ORF">GCM10022409_42410</name>
</gene>
<feature type="transmembrane region" description="Helical" evidence="1">
    <location>
        <begin position="87"/>
        <end position="110"/>
    </location>
</feature>
<dbReference type="Pfam" id="PF16983">
    <property type="entry name" value="MFS_MOT1"/>
    <property type="match status" value="2"/>
</dbReference>
<feature type="transmembrane region" description="Helical" evidence="1">
    <location>
        <begin position="36"/>
        <end position="66"/>
    </location>
</feature>
<keyword evidence="1" id="KW-0472">Membrane</keyword>
<evidence type="ECO:0000313" key="2">
    <source>
        <dbReference type="EMBL" id="GAA4051160.1"/>
    </source>
</evidence>
<proteinExistence type="predicted"/>
<accession>A0ABP7URY9</accession>
<keyword evidence="1" id="KW-1133">Transmembrane helix</keyword>
<keyword evidence="1" id="KW-0812">Transmembrane</keyword>
<dbReference type="InterPro" id="IPR031563">
    <property type="entry name" value="MOT1/MOT2"/>
</dbReference>
<feature type="transmembrane region" description="Helical" evidence="1">
    <location>
        <begin position="353"/>
        <end position="382"/>
    </location>
</feature>
<comment type="caution">
    <text evidence="2">The sequence shown here is derived from an EMBL/GenBank/DDBJ whole genome shotgun (WGS) entry which is preliminary data.</text>
</comment>
<feature type="transmembrane region" description="Helical" evidence="1">
    <location>
        <begin position="173"/>
        <end position="192"/>
    </location>
</feature>
<keyword evidence="3" id="KW-1185">Reference proteome</keyword>
<dbReference type="PANTHER" id="PTHR31970">
    <property type="match status" value="1"/>
</dbReference>
<dbReference type="EMBL" id="BAABDK010000032">
    <property type="protein sequence ID" value="GAA4051160.1"/>
    <property type="molecule type" value="Genomic_DNA"/>
</dbReference>
<dbReference type="PANTHER" id="PTHR31970:SF9">
    <property type="entry name" value="MOLYBDATE TRANSPORTER 2"/>
    <property type="match status" value="1"/>
</dbReference>
<evidence type="ECO:0000313" key="3">
    <source>
        <dbReference type="Proteomes" id="UP001501469"/>
    </source>
</evidence>
<feature type="transmembrane region" description="Helical" evidence="1">
    <location>
        <begin position="149"/>
        <end position="167"/>
    </location>
</feature>
<sequence length="395" mass="41492">MDSPTLTPPAPSRPPIRFDRNELAGAFGDLGTDLPLLIGVIAASGIDSASVLILFGLMQVFTGLWYRMPMPVQPLKAFAALVIAQKIPGRVIFGGGLAIGISMFFLSITGLIDALGRLVPKAVVRGIQFGLALQLATLALKQYVGADGAAGYALAAAAFAVTVVLFGNRRWPAALIVIGLGVAYALVFKLDLATAQKAVGLHLPTWHLPQSADILTGAVLLALPQIPLSLGNSILATKQVAHDLFPEREPLTIKKISFTYALMNLANPFFGGFPVCHGSGGMVGHYAFGARTGGSVVIYGGIFLVLGLFFSQGFADVVQIFPLPVLGVLLLFEALSLATLLRDVSSNRSDLLVALLVGLLCAGLPYGYLVGLVVGTAIYYAMQRGWVGLGKQTHI</sequence>
<reference evidence="3" key="1">
    <citation type="journal article" date="2019" name="Int. J. Syst. Evol. Microbiol.">
        <title>The Global Catalogue of Microorganisms (GCM) 10K type strain sequencing project: providing services to taxonomists for standard genome sequencing and annotation.</title>
        <authorList>
            <consortium name="The Broad Institute Genomics Platform"/>
            <consortium name="The Broad Institute Genome Sequencing Center for Infectious Disease"/>
            <person name="Wu L."/>
            <person name="Ma J."/>
        </authorList>
    </citation>
    <scope>NUCLEOTIDE SEQUENCE [LARGE SCALE GENOMIC DNA]</scope>
    <source>
        <strain evidence="3">JCM 17225</strain>
    </source>
</reference>
<dbReference type="Proteomes" id="UP001501469">
    <property type="component" value="Unassembled WGS sequence"/>
</dbReference>
<organism evidence="2 3">
    <name type="scientific">Hymenobacter glaciei</name>
    <dbReference type="NCBI Taxonomy" id="877209"/>
    <lineage>
        <taxon>Bacteria</taxon>
        <taxon>Pseudomonadati</taxon>
        <taxon>Bacteroidota</taxon>
        <taxon>Cytophagia</taxon>
        <taxon>Cytophagales</taxon>
        <taxon>Hymenobacteraceae</taxon>
        <taxon>Hymenobacter</taxon>
    </lineage>
</organism>
<feature type="transmembrane region" description="Helical" evidence="1">
    <location>
        <begin position="321"/>
        <end position="341"/>
    </location>
</feature>
<name>A0ABP7URY9_9BACT</name>
<evidence type="ECO:0000256" key="1">
    <source>
        <dbReference type="SAM" id="Phobius"/>
    </source>
</evidence>
<protein>
    <submittedName>
        <fullName evidence="2">Sulfate/molybdate transporter</fullName>
    </submittedName>
</protein>
<feature type="transmembrane region" description="Helical" evidence="1">
    <location>
        <begin position="296"/>
        <end position="315"/>
    </location>
</feature>